<keyword evidence="7" id="KW-1185">Reference proteome</keyword>
<reference evidence="8" key="1">
    <citation type="submission" date="2025-08" db="UniProtKB">
        <authorList>
            <consortium name="RefSeq"/>
        </authorList>
    </citation>
    <scope>IDENTIFICATION</scope>
</reference>
<dbReference type="InterPro" id="IPR017853">
    <property type="entry name" value="GH"/>
</dbReference>
<dbReference type="InterPro" id="IPR048395">
    <property type="entry name" value="Glyco_hydro_31_C"/>
</dbReference>
<evidence type="ECO:0000259" key="5">
    <source>
        <dbReference type="Pfam" id="PF01055"/>
    </source>
</evidence>
<dbReference type="InterPro" id="IPR000322">
    <property type="entry name" value="Glyco_hydro_31_TIM"/>
</dbReference>
<name>A0ABM1W3Z3_APLCA</name>
<dbReference type="PANTHER" id="PTHR43053">
    <property type="entry name" value="GLYCOSIDASE FAMILY 31"/>
    <property type="match status" value="1"/>
</dbReference>
<dbReference type="SUPFAM" id="SSF51445">
    <property type="entry name" value="(Trans)glycosidases"/>
    <property type="match status" value="1"/>
</dbReference>
<keyword evidence="3 4" id="KW-0326">Glycosidase</keyword>
<dbReference type="RefSeq" id="XP_035829386.1">
    <property type="nucleotide sequence ID" value="XM_035973493.1"/>
</dbReference>
<dbReference type="Pfam" id="PF21365">
    <property type="entry name" value="Glyco_hydro_31_3rd"/>
    <property type="match status" value="1"/>
</dbReference>
<evidence type="ECO:0000256" key="1">
    <source>
        <dbReference type="ARBA" id="ARBA00007806"/>
    </source>
</evidence>
<protein>
    <submittedName>
        <fullName evidence="8">Myogenesis-regulating glycosidase-like</fullName>
    </submittedName>
</protein>
<proteinExistence type="inferred from homology"/>
<dbReference type="InterPro" id="IPR050985">
    <property type="entry name" value="Alpha-glycosidase_related"/>
</dbReference>
<organism evidence="7 8">
    <name type="scientific">Aplysia californica</name>
    <name type="common">California sea hare</name>
    <dbReference type="NCBI Taxonomy" id="6500"/>
    <lineage>
        <taxon>Eukaryota</taxon>
        <taxon>Metazoa</taxon>
        <taxon>Spiralia</taxon>
        <taxon>Lophotrochozoa</taxon>
        <taxon>Mollusca</taxon>
        <taxon>Gastropoda</taxon>
        <taxon>Heterobranchia</taxon>
        <taxon>Euthyneura</taxon>
        <taxon>Tectipleura</taxon>
        <taxon>Aplysiida</taxon>
        <taxon>Aplysioidea</taxon>
        <taxon>Aplysiidae</taxon>
        <taxon>Aplysia</taxon>
    </lineage>
</organism>
<gene>
    <name evidence="8" type="primary">LOC118477206</name>
</gene>
<dbReference type="PANTHER" id="PTHR43053:SF4">
    <property type="entry name" value="MYOGENESIS-REGULATING GLYCOSIDASE"/>
    <property type="match status" value="1"/>
</dbReference>
<dbReference type="GeneID" id="118477206"/>
<evidence type="ECO:0000313" key="8">
    <source>
        <dbReference type="RefSeq" id="XP_035829386.1"/>
    </source>
</evidence>
<keyword evidence="2 4" id="KW-0378">Hydrolase</keyword>
<accession>A0ABM1W3Z3</accession>
<evidence type="ECO:0000256" key="2">
    <source>
        <dbReference type="ARBA" id="ARBA00022801"/>
    </source>
</evidence>
<dbReference type="Gene3D" id="2.60.40.1180">
    <property type="entry name" value="Golgi alpha-mannosidase II"/>
    <property type="match status" value="1"/>
</dbReference>
<feature type="domain" description="Glycosyl hydrolase family 31 C-terminal" evidence="6">
    <location>
        <begin position="260"/>
        <end position="325"/>
    </location>
</feature>
<evidence type="ECO:0000259" key="6">
    <source>
        <dbReference type="Pfam" id="PF21365"/>
    </source>
</evidence>
<dbReference type="InterPro" id="IPR013780">
    <property type="entry name" value="Glyco_hydro_b"/>
</dbReference>
<evidence type="ECO:0000256" key="4">
    <source>
        <dbReference type="RuleBase" id="RU361185"/>
    </source>
</evidence>
<comment type="similarity">
    <text evidence="1 4">Belongs to the glycosyl hydrolase 31 family.</text>
</comment>
<feature type="domain" description="Glycoside hydrolase family 31 TIM barrel" evidence="5">
    <location>
        <begin position="1"/>
        <end position="246"/>
    </location>
</feature>
<dbReference type="CDD" id="cd06592">
    <property type="entry name" value="GH31_NET37"/>
    <property type="match status" value="1"/>
</dbReference>
<evidence type="ECO:0000256" key="3">
    <source>
        <dbReference type="ARBA" id="ARBA00023295"/>
    </source>
</evidence>
<dbReference type="Gene3D" id="3.20.20.80">
    <property type="entry name" value="Glycosidases"/>
    <property type="match status" value="1"/>
</dbReference>
<dbReference type="Proteomes" id="UP000694888">
    <property type="component" value="Unplaced"/>
</dbReference>
<dbReference type="SUPFAM" id="SSF51011">
    <property type="entry name" value="Glycosyl hydrolase domain"/>
    <property type="match status" value="1"/>
</dbReference>
<dbReference type="Pfam" id="PF01055">
    <property type="entry name" value="Glyco_hydro_31_2nd"/>
    <property type="match status" value="1"/>
</dbReference>
<evidence type="ECO:0000313" key="7">
    <source>
        <dbReference type="Proteomes" id="UP000694888"/>
    </source>
</evidence>
<sequence length="345" mass="39253">MVADLNKKGYPVTLWVHPFFSLESESFQEAFRHGYAVMSRGSANPSLMKWWNGDMAAVLDVSNPAAVLWFQKKLTHLQEKYNISSFKFDAGEALFVPNAPNVFGHMISTNEYATNYAEMAYNVDPVNRRQEVRIGWRSQRLPIITRLMDRLSTWDEKGGLRSLIPSTLTFSVIGYPFVLPDMIGGNAYADLETFARGANPDRELYIRWLQLSALLPVVQFSVVPWVYDDEVVAITKKCLAIREQYVSRILQLAQECVETGNPIIRPLWWVAPLDEQALVTGDEFLVGDDLLVAPIVVEGARKRDIYLPKGQWRDMLRGEAIDGPMFLRDYAVAIDELAHFERITS</sequence>